<evidence type="ECO:0000313" key="3">
    <source>
        <dbReference type="Proteomes" id="UP000004198"/>
    </source>
</evidence>
<dbReference type="AlphaFoldDB" id="C6PRY0"/>
<comment type="caution">
    <text evidence="2">The sequence shown here is derived from an EMBL/GenBank/DDBJ whole genome shotgun (WGS) entry which is preliminary data.</text>
</comment>
<accession>C6PRY0</accession>
<dbReference type="Pfam" id="PF07484">
    <property type="entry name" value="Collar"/>
    <property type="match status" value="1"/>
</dbReference>
<dbReference type="OrthoDB" id="9810174at2"/>
<sequence length="33" mass="3683">MDAYIGTILAWAMNWAPMGWMLCQGQSIPIAQN</sequence>
<evidence type="ECO:0000313" key="2">
    <source>
        <dbReference type="EMBL" id="EET88032.1"/>
    </source>
</evidence>
<gene>
    <name evidence="2" type="ORF">CcarbDRAFT_1547</name>
</gene>
<dbReference type="InterPro" id="IPR011083">
    <property type="entry name" value="Phage_tail_collar_dom"/>
</dbReference>
<evidence type="ECO:0000259" key="1">
    <source>
        <dbReference type="Pfam" id="PF07484"/>
    </source>
</evidence>
<proteinExistence type="predicted"/>
<keyword evidence="3" id="KW-1185">Reference proteome</keyword>
<organism evidence="2 3">
    <name type="scientific">Clostridium carboxidivorans P7</name>
    <dbReference type="NCBI Taxonomy" id="536227"/>
    <lineage>
        <taxon>Bacteria</taxon>
        <taxon>Bacillati</taxon>
        <taxon>Bacillota</taxon>
        <taxon>Clostridia</taxon>
        <taxon>Eubacteriales</taxon>
        <taxon>Clostridiaceae</taxon>
        <taxon>Clostridium</taxon>
    </lineage>
</organism>
<feature type="domain" description="Phage tail collar" evidence="1">
    <location>
        <begin position="6"/>
        <end position="33"/>
    </location>
</feature>
<dbReference type="InterPro" id="IPR037053">
    <property type="entry name" value="Phage_tail_collar_dom_sf"/>
</dbReference>
<dbReference type="EMBL" id="ACVI01000019">
    <property type="protein sequence ID" value="EET88032.1"/>
    <property type="molecule type" value="Genomic_DNA"/>
</dbReference>
<dbReference type="SUPFAM" id="SSF88874">
    <property type="entry name" value="Receptor-binding domain of short tail fibre protein gp12"/>
    <property type="match status" value="1"/>
</dbReference>
<name>C6PRY0_9CLOT</name>
<protein>
    <recommendedName>
        <fullName evidence="1">Phage tail collar domain-containing protein</fullName>
    </recommendedName>
</protein>
<dbReference type="Gene3D" id="3.90.1340.10">
    <property type="entry name" value="Phage tail collar domain"/>
    <property type="match status" value="1"/>
</dbReference>
<dbReference type="Proteomes" id="UP000004198">
    <property type="component" value="Unassembled WGS sequence"/>
</dbReference>
<reference evidence="2 3" key="1">
    <citation type="submission" date="2009-06" db="EMBL/GenBank/DDBJ databases">
        <title>The draft genome of Clostridium carboxidivorans P7.</title>
        <authorList>
            <consortium name="US DOE Joint Genome Institute (JGI-PGF)"/>
            <person name="Lucas S."/>
            <person name="Copeland A."/>
            <person name="Lapidus A."/>
            <person name="Glavina del Rio T."/>
            <person name="Tice H."/>
            <person name="Bruce D."/>
            <person name="Goodwin L."/>
            <person name="Pitluck S."/>
            <person name="Larimer F."/>
            <person name="Land M.L."/>
            <person name="Hauser L."/>
            <person name="Hemme C.L."/>
        </authorList>
    </citation>
    <scope>NUCLEOTIDE SEQUENCE [LARGE SCALE GENOMIC DNA]</scope>
    <source>
        <strain evidence="2 3">P7</strain>
    </source>
</reference>